<evidence type="ECO:0000313" key="2">
    <source>
        <dbReference type="Proteomes" id="UP001239111"/>
    </source>
</evidence>
<evidence type="ECO:0000313" key="1">
    <source>
        <dbReference type="EMBL" id="KAJ8671515.1"/>
    </source>
</evidence>
<sequence length="191" mass="21752">MSRYDEYFDAQIGGGTNFLDNLGSLCTAESCQRGSGIGGFLGGVYRRVLSILKRGSKAVGKEVMRAGYNVVSDIAHGEMPWRNSIESRLRESGNALKRKAEQKLNQLFEEKKYKRMRKPDDIQSLPDSEPESTESSGRNRKSNRTPKTQKKRNRKAVPKKQTVKKSQKKLRANQRYFQQIEENGILAQCFE</sequence>
<comment type="caution">
    <text evidence="1">The sequence shown here is derived from an EMBL/GenBank/DDBJ whole genome shotgun (WGS) entry which is preliminary data.</text>
</comment>
<gene>
    <name evidence="1" type="ORF">QAD02_002774</name>
</gene>
<keyword evidence="2" id="KW-1185">Reference proteome</keyword>
<dbReference type="Proteomes" id="UP001239111">
    <property type="component" value="Chromosome 3"/>
</dbReference>
<protein>
    <submittedName>
        <fullName evidence="1">Uncharacterized protein</fullName>
    </submittedName>
</protein>
<name>A0ACC2NJV0_9HYME</name>
<proteinExistence type="predicted"/>
<accession>A0ACC2NJV0</accession>
<dbReference type="EMBL" id="CM056743">
    <property type="protein sequence ID" value="KAJ8671515.1"/>
    <property type="molecule type" value="Genomic_DNA"/>
</dbReference>
<organism evidence="1 2">
    <name type="scientific">Eretmocerus hayati</name>
    <dbReference type="NCBI Taxonomy" id="131215"/>
    <lineage>
        <taxon>Eukaryota</taxon>
        <taxon>Metazoa</taxon>
        <taxon>Ecdysozoa</taxon>
        <taxon>Arthropoda</taxon>
        <taxon>Hexapoda</taxon>
        <taxon>Insecta</taxon>
        <taxon>Pterygota</taxon>
        <taxon>Neoptera</taxon>
        <taxon>Endopterygota</taxon>
        <taxon>Hymenoptera</taxon>
        <taxon>Apocrita</taxon>
        <taxon>Proctotrupomorpha</taxon>
        <taxon>Chalcidoidea</taxon>
        <taxon>Aphelinidae</taxon>
        <taxon>Aphelininae</taxon>
        <taxon>Eretmocerus</taxon>
    </lineage>
</organism>
<reference evidence="1" key="1">
    <citation type="submission" date="2023-04" db="EMBL/GenBank/DDBJ databases">
        <title>A chromosome-level genome assembly of the parasitoid wasp Eretmocerus hayati.</title>
        <authorList>
            <person name="Zhong Y."/>
            <person name="Liu S."/>
            <person name="Liu Y."/>
        </authorList>
    </citation>
    <scope>NUCLEOTIDE SEQUENCE</scope>
    <source>
        <strain evidence="1">ZJU_SS_LIU_2023</strain>
    </source>
</reference>